<accession>A0A917DCU2</accession>
<dbReference type="InterPro" id="IPR042150">
    <property type="entry name" value="MmRce1-like"/>
</dbReference>
<dbReference type="Proteomes" id="UP000633205">
    <property type="component" value="Unassembled WGS sequence"/>
</dbReference>
<organism evidence="3 4">
    <name type="scientific">Microbacterium faecale</name>
    <dbReference type="NCBI Taxonomy" id="1804630"/>
    <lineage>
        <taxon>Bacteria</taxon>
        <taxon>Bacillati</taxon>
        <taxon>Actinomycetota</taxon>
        <taxon>Actinomycetes</taxon>
        <taxon>Micrococcales</taxon>
        <taxon>Microbacteriaceae</taxon>
        <taxon>Microbacterium</taxon>
    </lineage>
</organism>
<sequence length="314" mass="33891">MNATDLFSPHDNRPGVPPTRVPWGPVGAFAAIALALGWLVCLPLWFGDGLASPFFQLFAAGLMATPTIAALIITFIAVPKGGRARYLGLLPFRPVSRKIWLILLWPVIFLAVAFGAMFLASALGWLTIDGELATLSAQLGGADVDVFLIIQFLSLPLIVIQATITAFGEELGWRGYLTTALSPLGFWPSSAIIGVVWGLWHAPIILLGYNFGRTDALGLVYMVIFCLLVGVILQWSRYFTRSVWPAAVGHGALNATFTYPLLWATPDLDPLLGSAVGVPGWILLAVVIGVLLVTRAFRPERDWTPKADPRASSD</sequence>
<gene>
    <name evidence="3" type="ORF">GCM10010915_02500</name>
</gene>
<dbReference type="RefSeq" id="WP_188710515.1">
    <property type="nucleotide sequence ID" value="NZ_BMHO01000001.1"/>
</dbReference>
<proteinExistence type="predicted"/>
<dbReference type="AlphaFoldDB" id="A0A917DCU2"/>
<feature type="transmembrane region" description="Helical" evidence="1">
    <location>
        <begin position="216"/>
        <end position="236"/>
    </location>
</feature>
<feature type="transmembrane region" description="Helical" evidence="1">
    <location>
        <begin position="58"/>
        <end position="78"/>
    </location>
</feature>
<keyword evidence="1" id="KW-0812">Transmembrane</keyword>
<feature type="transmembrane region" description="Helical" evidence="1">
    <location>
        <begin position="243"/>
        <end position="265"/>
    </location>
</feature>
<evidence type="ECO:0000313" key="3">
    <source>
        <dbReference type="EMBL" id="GGD25947.1"/>
    </source>
</evidence>
<dbReference type="EMBL" id="BMHO01000001">
    <property type="protein sequence ID" value="GGD25947.1"/>
    <property type="molecule type" value="Genomic_DNA"/>
</dbReference>
<dbReference type="PANTHER" id="PTHR35797:SF1">
    <property type="entry name" value="PROTEASE"/>
    <property type="match status" value="1"/>
</dbReference>
<keyword evidence="4" id="KW-1185">Reference proteome</keyword>
<evidence type="ECO:0000256" key="1">
    <source>
        <dbReference type="SAM" id="Phobius"/>
    </source>
</evidence>
<protein>
    <submittedName>
        <fullName evidence="3">Abortive infection protein</fullName>
    </submittedName>
</protein>
<feature type="transmembrane region" description="Helical" evidence="1">
    <location>
        <begin position="21"/>
        <end position="46"/>
    </location>
</feature>
<keyword evidence="1" id="KW-1133">Transmembrane helix</keyword>
<reference evidence="3" key="2">
    <citation type="submission" date="2020-09" db="EMBL/GenBank/DDBJ databases">
        <authorList>
            <person name="Sun Q."/>
            <person name="Zhou Y."/>
        </authorList>
    </citation>
    <scope>NUCLEOTIDE SEQUENCE</scope>
    <source>
        <strain evidence="3">CGMCC 1.15152</strain>
    </source>
</reference>
<dbReference type="InterPro" id="IPR003675">
    <property type="entry name" value="Rce1/LyrA-like_dom"/>
</dbReference>
<reference evidence="3" key="1">
    <citation type="journal article" date="2014" name="Int. J. Syst. Evol. Microbiol.">
        <title>Complete genome sequence of Corynebacterium casei LMG S-19264T (=DSM 44701T), isolated from a smear-ripened cheese.</title>
        <authorList>
            <consortium name="US DOE Joint Genome Institute (JGI-PGF)"/>
            <person name="Walter F."/>
            <person name="Albersmeier A."/>
            <person name="Kalinowski J."/>
            <person name="Ruckert C."/>
        </authorList>
    </citation>
    <scope>NUCLEOTIDE SEQUENCE</scope>
    <source>
        <strain evidence="3">CGMCC 1.15152</strain>
    </source>
</reference>
<feature type="domain" description="CAAX prenyl protease 2/Lysostaphin resistance protein A-like" evidence="2">
    <location>
        <begin position="154"/>
        <end position="255"/>
    </location>
</feature>
<feature type="transmembrane region" description="Helical" evidence="1">
    <location>
        <begin position="180"/>
        <end position="200"/>
    </location>
</feature>
<feature type="transmembrane region" description="Helical" evidence="1">
    <location>
        <begin position="146"/>
        <end position="168"/>
    </location>
</feature>
<feature type="transmembrane region" description="Helical" evidence="1">
    <location>
        <begin position="271"/>
        <end position="293"/>
    </location>
</feature>
<evidence type="ECO:0000313" key="4">
    <source>
        <dbReference type="Proteomes" id="UP000633205"/>
    </source>
</evidence>
<dbReference type="PANTHER" id="PTHR35797">
    <property type="entry name" value="PROTEASE-RELATED"/>
    <property type="match status" value="1"/>
</dbReference>
<dbReference type="GO" id="GO:0004175">
    <property type="term" value="F:endopeptidase activity"/>
    <property type="evidence" value="ECO:0007669"/>
    <property type="project" value="UniProtKB-ARBA"/>
</dbReference>
<keyword evidence="1" id="KW-0472">Membrane</keyword>
<name>A0A917DCU2_9MICO</name>
<evidence type="ECO:0000259" key="2">
    <source>
        <dbReference type="Pfam" id="PF02517"/>
    </source>
</evidence>
<dbReference type="GO" id="GO:0080120">
    <property type="term" value="P:CAAX-box protein maturation"/>
    <property type="evidence" value="ECO:0007669"/>
    <property type="project" value="UniProtKB-ARBA"/>
</dbReference>
<comment type="caution">
    <text evidence="3">The sequence shown here is derived from an EMBL/GenBank/DDBJ whole genome shotgun (WGS) entry which is preliminary data.</text>
</comment>
<feature type="transmembrane region" description="Helical" evidence="1">
    <location>
        <begin position="99"/>
        <end position="126"/>
    </location>
</feature>
<dbReference type="Pfam" id="PF02517">
    <property type="entry name" value="Rce1-like"/>
    <property type="match status" value="1"/>
</dbReference>